<dbReference type="Proteomes" id="UP000486602">
    <property type="component" value="Unassembled WGS sequence"/>
</dbReference>
<accession>A0A7K3WRP1</accession>
<sequence length="343" mass="37932">MKVRKETKIGIVVIVAIALLFIGFNYLKGVYIFDKSRTFYGIYNKVNGLEKSNPVVLNGFKVGQIKNIEIIQDGSGNLLVTLSVNKEFDIPKDSKALLRAADLLGSMQVQLVMGNSSVLAQSGDTLTPDIEQDLVEGVNEQLKPIKRKAEGLISSVDSVIRVIEVILNPQSQNNLVQSFKGINDAIASLQRTSFRIDTLVQEEKIRIGEILENINSLSVVLAENGGELNNIIKNFSQISDTLAKAKISETLLNANLALTTVNDMVEKINNGEGSLGMLINNPELYNKLESASANLDLLMEDIRINPSRYVQFSVFGRKNKSIELTKSELEQLKEYVKDSENNK</sequence>
<dbReference type="InterPro" id="IPR003399">
    <property type="entry name" value="Mce/MlaD"/>
</dbReference>
<organism evidence="3 4">
    <name type="scientific">Cryomorpha ignava</name>
    <dbReference type="NCBI Taxonomy" id="101383"/>
    <lineage>
        <taxon>Bacteria</taxon>
        <taxon>Pseudomonadati</taxon>
        <taxon>Bacteroidota</taxon>
        <taxon>Flavobacteriia</taxon>
        <taxon>Flavobacteriales</taxon>
        <taxon>Cryomorphaceae</taxon>
        <taxon>Cryomorpha</taxon>
    </lineage>
</organism>
<feature type="domain" description="Mce/MlaD" evidence="2">
    <location>
        <begin position="38"/>
        <end position="114"/>
    </location>
</feature>
<evidence type="ECO:0000313" key="4">
    <source>
        <dbReference type="Proteomes" id="UP000486602"/>
    </source>
</evidence>
<reference evidence="3 4" key="1">
    <citation type="submission" date="2020-02" db="EMBL/GenBank/DDBJ databases">
        <title>Out from the shadows clarifying the taxonomy of the family Cryomorphaceae and related taxa by utilizing the GTDB taxonomic framework.</title>
        <authorList>
            <person name="Bowman J.P."/>
        </authorList>
    </citation>
    <scope>NUCLEOTIDE SEQUENCE [LARGE SCALE GENOMIC DNA]</scope>
    <source>
        <strain evidence="3 4">QSSC 1-22</strain>
    </source>
</reference>
<feature type="transmembrane region" description="Helical" evidence="1">
    <location>
        <begin position="9"/>
        <end position="27"/>
    </location>
</feature>
<protein>
    <submittedName>
        <fullName evidence="3">MCE family protein</fullName>
    </submittedName>
</protein>
<dbReference type="PANTHER" id="PTHR33371">
    <property type="entry name" value="INTERMEMBRANE PHOSPHOLIPID TRANSPORT SYSTEM BINDING PROTEIN MLAD-RELATED"/>
    <property type="match status" value="1"/>
</dbReference>
<name>A0A7K3WRP1_9FLAO</name>
<dbReference type="PANTHER" id="PTHR33371:SF4">
    <property type="entry name" value="INTERMEMBRANE PHOSPHOLIPID TRANSPORT SYSTEM BINDING PROTEIN MLAD"/>
    <property type="match status" value="1"/>
</dbReference>
<dbReference type="InterPro" id="IPR052336">
    <property type="entry name" value="MlaD_Phospholipid_Transporter"/>
</dbReference>
<dbReference type="EMBL" id="JAAGVY010000024">
    <property type="protein sequence ID" value="NEN24349.1"/>
    <property type="molecule type" value="Genomic_DNA"/>
</dbReference>
<dbReference type="AlphaFoldDB" id="A0A7K3WRP1"/>
<evidence type="ECO:0000259" key="2">
    <source>
        <dbReference type="Pfam" id="PF02470"/>
    </source>
</evidence>
<keyword evidence="1" id="KW-0812">Transmembrane</keyword>
<gene>
    <name evidence="3" type="ORF">G3O08_12620</name>
</gene>
<evidence type="ECO:0000256" key="1">
    <source>
        <dbReference type="SAM" id="Phobius"/>
    </source>
</evidence>
<dbReference type="RefSeq" id="WP_163285742.1">
    <property type="nucleotide sequence ID" value="NZ_JAAGVY010000024.1"/>
</dbReference>
<comment type="caution">
    <text evidence="3">The sequence shown here is derived from an EMBL/GenBank/DDBJ whole genome shotgun (WGS) entry which is preliminary data.</text>
</comment>
<keyword evidence="1" id="KW-1133">Transmembrane helix</keyword>
<evidence type="ECO:0000313" key="3">
    <source>
        <dbReference type="EMBL" id="NEN24349.1"/>
    </source>
</evidence>
<dbReference type="Pfam" id="PF02470">
    <property type="entry name" value="MlaD"/>
    <property type="match status" value="1"/>
</dbReference>
<keyword evidence="1" id="KW-0472">Membrane</keyword>
<proteinExistence type="predicted"/>
<keyword evidence="4" id="KW-1185">Reference proteome</keyword>